<name>A0A1V6T1X2_9EURO</name>
<dbReference type="AlphaFoldDB" id="A0A1V6T1X2"/>
<sequence length="235" mass="23896">MRSFVATALFVAGVTAHTSASYLDCANAAMEGIDAAKFKDCTDMSADECLCHNKDAVETLSESAQAVCKEAGVDLSTLDSSLCSSGREAAPARHASKPMQPADMMKRAYSPDSESAMAMPEPRVVYVTETRTECSCKTTPAPAHVSQIPVDVPVSSSMMGMLAASSPVMSNGVLVPASSSSVLFGSQASAATPAPSGADPNRFSPFKGAAPQVSAAHGGVAALGVAAVMGLMIAL</sequence>
<dbReference type="Proteomes" id="UP000191285">
    <property type="component" value="Unassembled WGS sequence"/>
</dbReference>
<evidence type="ECO:0000313" key="3">
    <source>
        <dbReference type="Proteomes" id="UP000191285"/>
    </source>
</evidence>
<comment type="caution">
    <text evidence="2">The sequence shown here is derived from an EMBL/GenBank/DDBJ whole genome shotgun (WGS) entry which is preliminary data.</text>
</comment>
<dbReference type="OrthoDB" id="4364984at2759"/>
<protein>
    <recommendedName>
        <fullName evidence="4">Extracellular membrane protein CFEM domain-containing protein</fullName>
    </recommendedName>
</protein>
<keyword evidence="3" id="KW-1185">Reference proteome</keyword>
<feature type="signal peptide" evidence="1">
    <location>
        <begin position="1"/>
        <end position="16"/>
    </location>
</feature>
<keyword evidence="1" id="KW-0732">Signal</keyword>
<evidence type="ECO:0000256" key="1">
    <source>
        <dbReference type="SAM" id="SignalP"/>
    </source>
</evidence>
<evidence type="ECO:0000313" key="2">
    <source>
        <dbReference type="EMBL" id="OQE19969.1"/>
    </source>
</evidence>
<accession>A0A1V6T1X2</accession>
<gene>
    <name evidence="2" type="ORF">PENSTE_c014G10433</name>
</gene>
<evidence type="ECO:0008006" key="4">
    <source>
        <dbReference type="Google" id="ProtNLM"/>
    </source>
</evidence>
<reference evidence="3" key="1">
    <citation type="journal article" date="2017" name="Nat. Microbiol.">
        <title>Global analysis of biosynthetic gene clusters reveals vast potential of secondary metabolite production in Penicillium species.</title>
        <authorList>
            <person name="Nielsen J.C."/>
            <person name="Grijseels S."/>
            <person name="Prigent S."/>
            <person name="Ji B."/>
            <person name="Dainat J."/>
            <person name="Nielsen K.F."/>
            <person name="Frisvad J.C."/>
            <person name="Workman M."/>
            <person name="Nielsen J."/>
        </authorList>
    </citation>
    <scope>NUCLEOTIDE SEQUENCE [LARGE SCALE GENOMIC DNA]</scope>
    <source>
        <strain evidence="3">IBT 24891</strain>
    </source>
</reference>
<organism evidence="2 3">
    <name type="scientific">Penicillium steckii</name>
    <dbReference type="NCBI Taxonomy" id="303698"/>
    <lineage>
        <taxon>Eukaryota</taxon>
        <taxon>Fungi</taxon>
        <taxon>Dikarya</taxon>
        <taxon>Ascomycota</taxon>
        <taxon>Pezizomycotina</taxon>
        <taxon>Eurotiomycetes</taxon>
        <taxon>Eurotiomycetidae</taxon>
        <taxon>Eurotiales</taxon>
        <taxon>Aspergillaceae</taxon>
        <taxon>Penicillium</taxon>
    </lineage>
</organism>
<dbReference type="EMBL" id="MLKD01000014">
    <property type="protein sequence ID" value="OQE19969.1"/>
    <property type="molecule type" value="Genomic_DNA"/>
</dbReference>
<proteinExistence type="predicted"/>
<feature type="chain" id="PRO_5013320150" description="Extracellular membrane protein CFEM domain-containing protein" evidence="1">
    <location>
        <begin position="17"/>
        <end position="235"/>
    </location>
</feature>